<proteinExistence type="predicted"/>
<evidence type="ECO:0000313" key="3">
    <source>
        <dbReference type="Proteomes" id="UP000828924"/>
    </source>
</evidence>
<sequence length="687" mass="71294">MTGRQLSSSRSALGRGGTAAVAALVLAAGAVPLLASEARAGAKDDPAGLTLPAPDRYTPVEDTLYLAGDTGYLHRRETGDGSTAPYQWRGYDGTERTVENFTGTLPGQYGHYAAGTDVLPVPNGASGVVQLRDPATGESTALTVPDGQYTAASFGNTVLTFTYNEVWQVDKLHILRTTDGVTGDITVEPPEGLRFDKQPVLAGDGRHVLVRFLHAYETGLIDLATGSLTRIAAHPWTDDPIKLQAALSPTHIAWYQQGSGQARVVRRDDPTGTQTTVTVPTGPDGTSAVALAGDWLLTSSRVPAPGLGGPLYASPLDGGPARTLLAHAQGDLAQIPGGGAVVVGGAASGDWAVRRVETAADGTPALRTLASVPARPAVVRGISLAGGHLVTRELDSAAQPAYRTRQITLGTSPEAGPRSALTTAPLNDAYGQPLGTGDGGLLHMRYDSAAQRDVLVRTTASGATTETLPFDRPAPESSGLGLRDTDGRYALYGGGNERVVIDLDAPGGAAVVQSVNQSAAALWDGDLWTTNGAWGEIESRDLATGAVTQLSVDADCQIMDMQAVGRWVYWDCLMPNSTGNPAEHPFGVHDLATGKDISLPARGKLGNGFVVTHDKSAGELRLTDFHTGTATAPRVLGSLPALPGVAMWKNHDVDKFGGDVAWLDADGTAHAAPSGVPGRPVTVDDPR</sequence>
<dbReference type="Proteomes" id="UP000828924">
    <property type="component" value="Chromosome"/>
</dbReference>
<organism evidence="2 3">
    <name type="scientific">Streptomyces formicae</name>
    <dbReference type="NCBI Taxonomy" id="1616117"/>
    <lineage>
        <taxon>Bacteria</taxon>
        <taxon>Bacillati</taxon>
        <taxon>Actinomycetota</taxon>
        <taxon>Actinomycetes</taxon>
        <taxon>Kitasatosporales</taxon>
        <taxon>Streptomycetaceae</taxon>
        <taxon>Streptomyces</taxon>
    </lineage>
</organism>
<protein>
    <recommendedName>
        <fullName evidence="4">Secreted protein</fullName>
    </recommendedName>
</protein>
<dbReference type="SUPFAM" id="SSF50993">
    <property type="entry name" value="Peptidase/esterase 'gauge' domain"/>
    <property type="match status" value="1"/>
</dbReference>
<dbReference type="EMBL" id="CP071872">
    <property type="protein sequence ID" value="UNM10889.1"/>
    <property type="molecule type" value="Genomic_DNA"/>
</dbReference>
<evidence type="ECO:0008006" key="4">
    <source>
        <dbReference type="Google" id="ProtNLM"/>
    </source>
</evidence>
<reference evidence="2 3" key="1">
    <citation type="submission" date="2021-03" db="EMBL/GenBank/DDBJ databases">
        <title>Complete genome of Streptomyces formicae strain 1H-GS9 (DSM 100524).</title>
        <authorList>
            <person name="Atanasov K.E."/>
            <person name="Altabella T."/>
            <person name="Ferrer A."/>
        </authorList>
    </citation>
    <scope>NUCLEOTIDE SEQUENCE [LARGE SCALE GENOMIC DNA]</scope>
    <source>
        <strain evidence="2 3">1H-GS9</strain>
    </source>
</reference>
<feature type="region of interest" description="Disordered" evidence="1">
    <location>
        <begin position="409"/>
        <end position="432"/>
    </location>
</feature>
<dbReference type="RefSeq" id="WP_242329425.1">
    <property type="nucleotide sequence ID" value="NZ_CP071872.1"/>
</dbReference>
<evidence type="ECO:0000256" key="1">
    <source>
        <dbReference type="SAM" id="MobiDB-lite"/>
    </source>
</evidence>
<evidence type="ECO:0000313" key="2">
    <source>
        <dbReference type="EMBL" id="UNM10889.1"/>
    </source>
</evidence>
<accession>A0ABY3WE92</accession>
<gene>
    <name evidence="2" type="ORF">J4032_04570</name>
</gene>
<name>A0ABY3WE92_9ACTN</name>
<keyword evidence="3" id="KW-1185">Reference proteome</keyword>
<dbReference type="InterPro" id="IPR006311">
    <property type="entry name" value="TAT_signal"/>
</dbReference>
<dbReference type="PROSITE" id="PS51318">
    <property type="entry name" value="TAT"/>
    <property type="match status" value="1"/>
</dbReference>